<dbReference type="AlphaFoldDB" id="A0A165A1M1"/>
<proteinExistence type="predicted"/>
<evidence type="ECO:0000256" key="1">
    <source>
        <dbReference type="SAM" id="MobiDB-lite"/>
    </source>
</evidence>
<feature type="compositionally biased region" description="Pro residues" evidence="1">
    <location>
        <begin position="207"/>
        <end position="221"/>
    </location>
</feature>
<protein>
    <submittedName>
        <fullName evidence="3">Uncharacterized protein</fullName>
    </submittedName>
</protein>
<evidence type="ECO:0000256" key="2">
    <source>
        <dbReference type="SAM" id="Phobius"/>
    </source>
</evidence>
<evidence type="ECO:0000313" key="4">
    <source>
        <dbReference type="Proteomes" id="UP000076722"/>
    </source>
</evidence>
<keyword evidence="2" id="KW-1133">Transmembrane helix</keyword>
<feature type="compositionally biased region" description="Low complexity" evidence="1">
    <location>
        <begin position="239"/>
        <end position="255"/>
    </location>
</feature>
<dbReference type="OrthoDB" id="2576082at2759"/>
<dbReference type="Proteomes" id="UP000076722">
    <property type="component" value="Unassembled WGS sequence"/>
</dbReference>
<keyword evidence="4" id="KW-1185">Reference proteome</keyword>
<dbReference type="Gene3D" id="2.60.120.260">
    <property type="entry name" value="Galactose-binding domain-like"/>
    <property type="match status" value="1"/>
</dbReference>
<evidence type="ECO:0000313" key="3">
    <source>
        <dbReference type="EMBL" id="KZS98361.1"/>
    </source>
</evidence>
<reference evidence="3 4" key="1">
    <citation type="journal article" date="2016" name="Mol. Biol. Evol.">
        <title>Comparative Genomics of Early-Diverging Mushroom-Forming Fungi Provides Insights into the Origins of Lignocellulose Decay Capabilities.</title>
        <authorList>
            <person name="Nagy L.G."/>
            <person name="Riley R."/>
            <person name="Tritt A."/>
            <person name="Adam C."/>
            <person name="Daum C."/>
            <person name="Floudas D."/>
            <person name="Sun H."/>
            <person name="Yadav J.S."/>
            <person name="Pangilinan J."/>
            <person name="Larsson K.H."/>
            <person name="Matsuura K."/>
            <person name="Barry K."/>
            <person name="Labutti K."/>
            <person name="Kuo R."/>
            <person name="Ohm R.A."/>
            <person name="Bhattacharya S.S."/>
            <person name="Shirouzu T."/>
            <person name="Yoshinaga Y."/>
            <person name="Martin F.M."/>
            <person name="Grigoriev I.V."/>
            <person name="Hibbett D.S."/>
        </authorList>
    </citation>
    <scope>NUCLEOTIDE SEQUENCE [LARGE SCALE GENOMIC DNA]</scope>
    <source>
        <strain evidence="3 4">HHB9708</strain>
    </source>
</reference>
<sequence>MASVNVTVEDFSPLISFSAGGWIDSSNDPDISLYSAKSFRAAKSSGAEASFEFTGSAVFVYGGFRSDYGPYTLTLDNQTVNGNAHSVTPRVGLLASFTGLSETPHHLHLANAGSAMDIDQIVYQTNSAAAPGKVALFSQRDESQAKSKPGMDIGLFIGIVLILASVFIGVLATVIFLRRRKSRLIPRVSAVASKLSIGNVEKGKAEPPTPPLPLQKPPSSPEPKAQTPSWQKSEPRLFRSPSTASRSSMRTSMPTDRVLNRPTRPPQLHLARKESTNRVSRD</sequence>
<dbReference type="EMBL" id="KV419395">
    <property type="protein sequence ID" value="KZS98361.1"/>
    <property type="molecule type" value="Genomic_DNA"/>
</dbReference>
<feature type="region of interest" description="Disordered" evidence="1">
    <location>
        <begin position="201"/>
        <end position="282"/>
    </location>
</feature>
<gene>
    <name evidence="3" type="ORF">SISNIDRAFT_448576</name>
</gene>
<organism evidence="3 4">
    <name type="scientific">Sistotremastrum niveocremeum HHB9708</name>
    <dbReference type="NCBI Taxonomy" id="1314777"/>
    <lineage>
        <taxon>Eukaryota</taxon>
        <taxon>Fungi</taxon>
        <taxon>Dikarya</taxon>
        <taxon>Basidiomycota</taxon>
        <taxon>Agaricomycotina</taxon>
        <taxon>Agaricomycetes</taxon>
        <taxon>Sistotremastrales</taxon>
        <taxon>Sistotremastraceae</taxon>
        <taxon>Sertulicium</taxon>
        <taxon>Sertulicium niveocremeum</taxon>
    </lineage>
</organism>
<feature type="compositionally biased region" description="Basic and acidic residues" evidence="1">
    <location>
        <begin position="271"/>
        <end position="282"/>
    </location>
</feature>
<keyword evidence="2" id="KW-0812">Transmembrane</keyword>
<feature type="transmembrane region" description="Helical" evidence="2">
    <location>
        <begin position="153"/>
        <end position="177"/>
    </location>
</feature>
<keyword evidence="2" id="KW-0472">Membrane</keyword>
<dbReference type="STRING" id="1314777.A0A165A1M1"/>
<name>A0A165A1M1_9AGAM</name>
<accession>A0A165A1M1</accession>